<dbReference type="PROSITE" id="PS50850">
    <property type="entry name" value="MFS"/>
    <property type="match status" value="1"/>
</dbReference>
<dbReference type="Gene3D" id="1.20.1720.10">
    <property type="entry name" value="Multidrug resistance protein D"/>
    <property type="match status" value="1"/>
</dbReference>
<name>A0A1H7RJT3_9NOCA</name>
<evidence type="ECO:0000256" key="5">
    <source>
        <dbReference type="SAM" id="Phobius"/>
    </source>
</evidence>
<dbReference type="InterPro" id="IPR011701">
    <property type="entry name" value="MFS"/>
</dbReference>
<dbReference type="GO" id="GO:0005886">
    <property type="term" value="C:plasma membrane"/>
    <property type="evidence" value="ECO:0007669"/>
    <property type="project" value="UniProtKB-SubCell"/>
</dbReference>
<evidence type="ECO:0000256" key="2">
    <source>
        <dbReference type="ARBA" id="ARBA00022692"/>
    </source>
</evidence>
<reference evidence="8" key="1">
    <citation type="submission" date="2016-10" db="EMBL/GenBank/DDBJ databases">
        <authorList>
            <person name="Varghese N."/>
            <person name="Submissions S."/>
        </authorList>
    </citation>
    <scope>NUCLEOTIDE SEQUENCE [LARGE SCALE GENOMIC DNA]</scope>
    <source>
        <strain evidence="8">DSM 44675</strain>
    </source>
</reference>
<dbReference type="EMBL" id="FOAW01000011">
    <property type="protein sequence ID" value="SEL60463.1"/>
    <property type="molecule type" value="Genomic_DNA"/>
</dbReference>
<evidence type="ECO:0000256" key="1">
    <source>
        <dbReference type="ARBA" id="ARBA00004651"/>
    </source>
</evidence>
<dbReference type="AlphaFoldDB" id="A0A1H7RJT3"/>
<dbReference type="SUPFAM" id="SSF103473">
    <property type="entry name" value="MFS general substrate transporter"/>
    <property type="match status" value="2"/>
</dbReference>
<dbReference type="GO" id="GO:0022857">
    <property type="term" value="F:transmembrane transporter activity"/>
    <property type="evidence" value="ECO:0007669"/>
    <property type="project" value="InterPro"/>
</dbReference>
<feature type="transmembrane region" description="Helical" evidence="5">
    <location>
        <begin position="16"/>
        <end position="38"/>
    </location>
</feature>
<feature type="transmembrane region" description="Helical" evidence="5">
    <location>
        <begin position="418"/>
        <end position="437"/>
    </location>
</feature>
<dbReference type="Gene3D" id="1.20.1250.20">
    <property type="entry name" value="MFS general substrate transporter like domains"/>
    <property type="match status" value="1"/>
</dbReference>
<dbReference type="InterPro" id="IPR005829">
    <property type="entry name" value="Sugar_transporter_CS"/>
</dbReference>
<evidence type="ECO:0000256" key="3">
    <source>
        <dbReference type="ARBA" id="ARBA00022989"/>
    </source>
</evidence>
<keyword evidence="8" id="KW-1185">Reference proteome</keyword>
<feature type="transmembrane region" description="Helical" evidence="5">
    <location>
        <begin position="280"/>
        <end position="303"/>
    </location>
</feature>
<comment type="subcellular location">
    <subcellularLocation>
        <location evidence="1">Cell membrane</location>
        <topology evidence="1">Multi-pass membrane protein</topology>
    </subcellularLocation>
</comment>
<keyword evidence="3 5" id="KW-1133">Transmembrane helix</keyword>
<accession>A0A1H7RJT3</accession>
<evidence type="ECO:0000313" key="8">
    <source>
        <dbReference type="Proteomes" id="UP000198677"/>
    </source>
</evidence>
<dbReference type="CDD" id="cd17321">
    <property type="entry name" value="MFS_MMR_MDR_like"/>
    <property type="match status" value="1"/>
</dbReference>
<feature type="transmembrane region" description="Helical" evidence="5">
    <location>
        <begin position="121"/>
        <end position="143"/>
    </location>
</feature>
<organism evidence="7 8">
    <name type="scientific">Rhodococcus maanshanensis</name>
    <dbReference type="NCBI Taxonomy" id="183556"/>
    <lineage>
        <taxon>Bacteria</taxon>
        <taxon>Bacillati</taxon>
        <taxon>Actinomycetota</taxon>
        <taxon>Actinomycetes</taxon>
        <taxon>Mycobacteriales</taxon>
        <taxon>Nocardiaceae</taxon>
        <taxon>Rhodococcus</taxon>
    </lineage>
</organism>
<feature type="transmembrane region" description="Helical" evidence="5">
    <location>
        <begin position="180"/>
        <end position="201"/>
    </location>
</feature>
<evidence type="ECO:0000313" key="7">
    <source>
        <dbReference type="EMBL" id="SEL60463.1"/>
    </source>
</evidence>
<feature type="transmembrane region" description="Helical" evidence="5">
    <location>
        <begin position="94"/>
        <end position="115"/>
    </location>
</feature>
<keyword evidence="4 5" id="KW-0472">Membrane</keyword>
<sequence>MELHSQLSRPVRPGPVLLALCGASFLAGLDLFVVNVAFDEIGADFSNTVAPQAPLRGHSLADLSWILNGYAILYAALLIPLGRWADKVGRRRGFLLGLGLFVAASAACALAPNLWSLIGFRAAQAIGAALLTPASLALILTVLPAERRSASVRIWAAAGAVAAAAGPVIGGILVAASWRWVFLINVPIGIAFLVLAARSIPESRDRDADHPDVLAAALLTAAVGALALALVEGPDWGWSSAGVLGALAVALVSGAAFWIRNGRGGAPILDPAMLRVRSFAWSNAAMLLFNAGFAAALLATILWMQTVWDYSALRTGMAIAPGPLMVPVFAIVAQRLSSRIDAGRIAALGCLLWGGGAVLVAASVGPDPAYATQILPGWLIAGVGVGLALPTVLATATAGLPQDRAATGSAVVTMHRQIGAVVGISALVAILGTPIGFDSAKTAFTHSWWSVAAVSVLAAGAALGITAQAPSTDSPVHPTTETAEALR</sequence>
<dbReference type="Proteomes" id="UP000198677">
    <property type="component" value="Unassembled WGS sequence"/>
</dbReference>
<feature type="transmembrane region" description="Helical" evidence="5">
    <location>
        <begin position="377"/>
        <end position="398"/>
    </location>
</feature>
<feature type="transmembrane region" description="Helical" evidence="5">
    <location>
        <begin position="155"/>
        <end position="174"/>
    </location>
</feature>
<gene>
    <name evidence="7" type="ORF">SAMN05444583_111128</name>
</gene>
<dbReference type="PANTHER" id="PTHR42718">
    <property type="entry name" value="MAJOR FACILITATOR SUPERFAMILY MULTIDRUG TRANSPORTER MFSC"/>
    <property type="match status" value="1"/>
</dbReference>
<feature type="transmembrane region" description="Helical" evidence="5">
    <location>
        <begin position="63"/>
        <end position="82"/>
    </location>
</feature>
<feature type="transmembrane region" description="Helical" evidence="5">
    <location>
        <begin position="237"/>
        <end position="259"/>
    </location>
</feature>
<dbReference type="InterPro" id="IPR036259">
    <property type="entry name" value="MFS_trans_sf"/>
</dbReference>
<feature type="transmembrane region" description="Helical" evidence="5">
    <location>
        <begin position="213"/>
        <end position="231"/>
    </location>
</feature>
<feature type="transmembrane region" description="Helical" evidence="5">
    <location>
        <begin position="315"/>
        <end position="333"/>
    </location>
</feature>
<dbReference type="OrthoDB" id="7375466at2"/>
<feature type="transmembrane region" description="Helical" evidence="5">
    <location>
        <begin position="345"/>
        <end position="365"/>
    </location>
</feature>
<dbReference type="RefSeq" id="WP_072752493.1">
    <property type="nucleotide sequence ID" value="NZ_FOAW01000011.1"/>
</dbReference>
<dbReference type="Pfam" id="PF07690">
    <property type="entry name" value="MFS_1"/>
    <property type="match status" value="1"/>
</dbReference>
<keyword evidence="2 5" id="KW-0812">Transmembrane</keyword>
<dbReference type="InterPro" id="IPR020846">
    <property type="entry name" value="MFS_dom"/>
</dbReference>
<evidence type="ECO:0000259" key="6">
    <source>
        <dbReference type="PROSITE" id="PS50850"/>
    </source>
</evidence>
<proteinExistence type="predicted"/>
<protein>
    <submittedName>
        <fullName evidence="7">Drug resistance transporter, EmrB/QacA subfamily</fullName>
    </submittedName>
</protein>
<feature type="domain" description="Major facilitator superfamily (MFS) profile" evidence="6">
    <location>
        <begin position="16"/>
        <end position="470"/>
    </location>
</feature>
<evidence type="ECO:0000256" key="4">
    <source>
        <dbReference type="ARBA" id="ARBA00023136"/>
    </source>
</evidence>
<dbReference type="PANTHER" id="PTHR42718:SF48">
    <property type="entry name" value="CONSERVED TWO-DOMAIN MEMBRANE PROTEIN-RELATED"/>
    <property type="match status" value="1"/>
</dbReference>
<feature type="transmembrane region" description="Helical" evidence="5">
    <location>
        <begin position="449"/>
        <end position="467"/>
    </location>
</feature>
<dbReference type="PROSITE" id="PS00216">
    <property type="entry name" value="SUGAR_TRANSPORT_1"/>
    <property type="match status" value="1"/>
</dbReference>